<proteinExistence type="predicted"/>
<name>A0AA86MT23_9CLOT</name>
<dbReference type="Proteomes" id="UP000789738">
    <property type="component" value="Unassembled WGS sequence"/>
</dbReference>
<comment type="caution">
    <text evidence="1">The sequence shown here is derived from an EMBL/GenBank/DDBJ whole genome shotgun (WGS) entry which is preliminary data.</text>
</comment>
<reference evidence="1" key="1">
    <citation type="submission" date="2021-10" db="EMBL/GenBank/DDBJ databases">
        <authorList>
            <person name="Mesa V."/>
        </authorList>
    </citation>
    <scope>NUCLEOTIDE SEQUENCE</scope>
    <source>
        <strain evidence="1">CC3_PB</strain>
    </source>
</reference>
<protein>
    <submittedName>
        <fullName evidence="1">Uncharacterized protein</fullName>
    </submittedName>
</protein>
<evidence type="ECO:0000313" key="2">
    <source>
        <dbReference type="Proteomes" id="UP000789738"/>
    </source>
</evidence>
<dbReference type="AlphaFoldDB" id="A0AA86MT23"/>
<dbReference type="RefSeq" id="WP_210889346.1">
    <property type="nucleotide sequence ID" value="NZ_CAKJVE010000004.1"/>
</dbReference>
<organism evidence="1 2">
    <name type="scientific">Clostridium neonatale</name>
    <dbReference type="NCBI Taxonomy" id="137838"/>
    <lineage>
        <taxon>Bacteria</taxon>
        <taxon>Bacillati</taxon>
        <taxon>Bacillota</taxon>
        <taxon>Clostridia</taxon>
        <taxon>Eubacteriales</taxon>
        <taxon>Clostridiaceae</taxon>
        <taxon>Clostridium</taxon>
    </lineage>
</organism>
<gene>
    <name evidence="1" type="ORF">CNEO_44106</name>
</gene>
<evidence type="ECO:0000313" key="1">
    <source>
        <dbReference type="EMBL" id="CAG9709265.1"/>
    </source>
</evidence>
<dbReference type="EMBL" id="CAKJVE010000004">
    <property type="protein sequence ID" value="CAG9709265.1"/>
    <property type="molecule type" value="Genomic_DNA"/>
</dbReference>
<sequence length="70" mass="8182">MLKSIDYDLDVLIKANIFDKIKLIDNAKEAINSSEEITKRFIILANAVIVKYKTSRFNEELKYSKEIMKL</sequence>
<accession>A0AA86MT23</accession>